<organism evidence="9">
    <name type="scientific">hydrocarbon metagenome</name>
    <dbReference type="NCBI Taxonomy" id="938273"/>
    <lineage>
        <taxon>unclassified sequences</taxon>
        <taxon>metagenomes</taxon>
        <taxon>ecological metagenomes</taxon>
    </lineage>
</organism>
<proteinExistence type="inferred from homology"/>
<evidence type="ECO:0000256" key="8">
    <source>
        <dbReference type="SAM" id="Phobius"/>
    </source>
</evidence>
<reference evidence="9" key="1">
    <citation type="journal article" date="2015" name="Proc. Natl. Acad. Sci. U.S.A.">
        <title>Networks of energetic and metabolic interactions define dynamics in microbial communities.</title>
        <authorList>
            <person name="Embree M."/>
            <person name="Liu J.K."/>
            <person name="Al-Bassam M.M."/>
            <person name="Zengler K."/>
        </authorList>
    </citation>
    <scope>NUCLEOTIDE SEQUENCE</scope>
</reference>
<evidence type="ECO:0000313" key="9">
    <source>
        <dbReference type="EMBL" id="KUG19652.1"/>
    </source>
</evidence>
<keyword evidence="4" id="KW-1003">Cell membrane</keyword>
<dbReference type="AlphaFoldDB" id="A0A0W8FFL7"/>
<evidence type="ECO:0000256" key="6">
    <source>
        <dbReference type="ARBA" id="ARBA00022989"/>
    </source>
</evidence>
<dbReference type="GO" id="GO:0015095">
    <property type="term" value="F:magnesium ion transmembrane transporter activity"/>
    <property type="evidence" value="ECO:0007669"/>
    <property type="project" value="InterPro"/>
</dbReference>
<dbReference type="InterPro" id="IPR045861">
    <property type="entry name" value="CorA_cytoplasmic_dom"/>
</dbReference>
<gene>
    <name evidence="9" type="ORF">ASZ90_010622</name>
</gene>
<dbReference type="Gene3D" id="3.30.460.20">
    <property type="entry name" value="CorA soluble domain-like"/>
    <property type="match status" value="1"/>
</dbReference>
<dbReference type="InterPro" id="IPR045863">
    <property type="entry name" value="CorA_TM1_TM2"/>
</dbReference>
<keyword evidence="3" id="KW-0813">Transport</keyword>
<dbReference type="PANTHER" id="PTHR46494:SF1">
    <property type="entry name" value="CORA FAMILY METAL ION TRANSPORTER (EUROFUNG)"/>
    <property type="match status" value="1"/>
</dbReference>
<evidence type="ECO:0000256" key="2">
    <source>
        <dbReference type="ARBA" id="ARBA00009765"/>
    </source>
</evidence>
<dbReference type="FunFam" id="1.20.58.340:FF:000012">
    <property type="entry name" value="Magnesium transport protein CorA"/>
    <property type="match status" value="1"/>
</dbReference>
<dbReference type="GO" id="GO:0005886">
    <property type="term" value="C:plasma membrane"/>
    <property type="evidence" value="ECO:0007669"/>
    <property type="project" value="UniProtKB-SubCell"/>
</dbReference>
<dbReference type="EMBL" id="LNQE01001267">
    <property type="protein sequence ID" value="KUG19652.1"/>
    <property type="molecule type" value="Genomic_DNA"/>
</dbReference>
<dbReference type="CDD" id="cd12828">
    <property type="entry name" value="TmCorA-like_1"/>
    <property type="match status" value="1"/>
</dbReference>
<dbReference type="GO" id="GO:0050897">
    <property type="term" value="F:cobalt ion binding"/>
    <property type="evidence" value="ECO:0007669"/>
    <property type="project" value="TreeGrafter"/>
</dbReference>
<feature type="transmembrane region" description="Helical" evidence="8">
    <location>
        <begin position="290"/>
        <end position="310"/>
    </location>
</feature>
<name>A0A0W8FFL7_9ZZZZ</name>
<dbReference type="NCBIfam" id="TIGR00383">
    <property type="entry name" value="corA"/>
    <property type="match status" value="1"/>
</dbReference>
<evidence type="ECO:0000256" key="5">
    <source>
        <dbReference type="ARBA" id="ARBA00022692"/>
    </source>
</evidence>
<dbReference type="GO" id="GO:0015087">
    <property type="term" value="F:cobalt ion transmembrane transporter activity"/>
    <property type="evidence" value="ECO:0007669"/>
    <property type="project" value="InterPro"/>
</dbReference>
<feature type="transmembrane region" description="Helical" evidence="8">
    <location>
        <begin position="322"/>
        <end position="342"/>
    </location>
</feature>
<dbReference type="PANTHER" id="PTHR46494">
    <property type="entry name" value="CORA FAMILY METAL ION TRANSPORTER (EUROFUNG)"/>
    <property type="match status" value="1"/>
</dbReference>
<keyword evidence="6 8" id="KW-1133">Transmembrane helix</keyword>
<accession>A0A0W8FFL7</accession>
<evidence type="ECO:0000256" key="4">
    <source>
        <dbReference type="ARBA" id="ARBA00022475"/>
    </source>
</evidence>
<evidence type="ECO:0000256" key="1">
    <source>
        <dbReference type="ARBA" id="ARBA00004651"/>
    </source>
</evidence>
<protein>
    <submittedName>
        <fullName evidence="9">Magnesium and cobalt transport protein cora</fullName>
    </submittedName>
</protein>
<sequence length="348" mass="39464">MVKRSAKAGMPPGTLVHIGERRREDVTIIVIGYDRDRFEEFACRNPEDAFSCLDRPGVTWINVDGLHDTGIIRALCDHAGIHPLTQEDIAHTGQRPKLEDYGDYLYIVIRMFSFEDGSIRQEQVSIVLGETRVISFQEQRGDVFSPVRERLRQNRGRIRAAGADYLTYALLDALVDAYFPILEELGNRVEALEAMALAEPGSGITEGIYGLKRELRTLRQSIWPLREVVSAFARGDSNLIREPTLVYLRDVYDHAMQVAETVEIYRDTVAGVLELHLFEASRRMNEVIKVLTIIATIFIPLTFIAGVYGMNFAFMPELEQPLGYPAVLLGMLAVALVMLAFFRKRRWI</sequence>
<comment type="similarity">
    <text evidence="2">Belongs to the CorA metal ion transporter (MIT) (TC 1.A.35) family.</text>
</comment>
<keyword evidence="7 8" id="KW-0472">Membrane</keyword>
<evidence type="ECO:0000256" key="7">
    <source>
        <dbReference type="ARBA" id="ARBA00023136"/>
    </source>
</evidence>
<dbReference type="InterPro" id="IPR004488">
    <property type="entry name" value="Mg/Co-transport_prot_CorA"/>
</dbReference>
<dbReference type="SUPFAM" id="SSF144083">
    <property type="entry name" value="Magnesium transport protein CorA, transmembrane region"/>
    <property type="match status" value="1"/>
</dbReference>
<comment type="caution">
    <text evidence="9">The sequence shown here is derived from an EMBL/GenBank/DDBJ whole genome shotgun (WGS) entry which is preliminary data.</text>
</comment>
<dbReference type="Pfam" id="PF01544">
    <property type="entry name" value="CorA"/>
    <property type="match status" value="1"/>
</dbReference>
<dbReference type="Gene3D" id="1.20.58.340">
    <property type="entry name" value="Magnesium transport protein CorA, transmembrane region"/>
    <property type="match status" value="2"/>
</dbReference>
<dbReference type="GO" id="GO:0000287">
    <property type="term" value="F:magnesium ion binding"/>
    <property type="evidence" value="ECO:0007669"/>
    <property type="project" value="TreeGrafter"/>
</dbReference>
<dbReference type="InterPro" id="IPR002523">
    <property type="entry name" value="MgTranspt_CorA/ZnTranspt_ZntB"/>
</dbReference>
<comment type="subcellular location">
    <subcellularLocation>
        <location evidence="1">Cell membrane</location>
        <topology evidence="1">Multi-pass membrane protein</topology>
    </subcellularLocation>
</comment>
<keyword evidence="5 8" id="KW-0812">Transmembrane</keyword>
<evidence type="ECO:0000256" key="3">
    <source>
        <dbReference type="ARBA" id="ARBA00022448"/>
    </source>
</evidence>
<dbReference type="SUPFAM" id="SSF143865">
    <property type="entry name" value="CorA soluble domain-like"/>
    <property type="match status" value="1"/>
</dbReference>